<proteinExistence type="predicted"/>
<organism evidence="1 2">
    <name type="scientific">Entomophthora muscae</name>
    <dbReference type="NCBI Taxonomy" id="34485"/>
    <lineage>
        <taxon>Eukaryota</taxon>
        <taxon>Fungi</taxon>
        <taxon>Fungi incertae sedis</taxon>
        <taxon>Zoopagomycota</taxon>
        <taxon>Entomophthoromycotina</taxon>
        <taxon>Entomophthoromycetes</taxon>
        <taxon>Entomophthorales</taxon>
        <taxon>Entomophthoraceae</taxon>
        <taxon>Entomophthora</taxon>
    </lineage>
</organism>
<protein>
    <submittedName>
        <fullName evidence="1">Replication factor A protein 1</fullName>
    </submittedName>
</protein>
<evidence type="ECO:0000313" key="1">
    <source>
        <dbReference type="EMBL" id="KAJ9088498.1"/>
    </source>
</evidence>
<comment type="caution">
    <text evidence="1">The sequence shown here is derived from an EMBL/GenBank/DDBJ whole genome shotgun (WGS) entry which is preliminary data.</text>
</comment>
<name>A0ACC2UNW1_9FUNG</name>
<evidence type="ECO:0000313" key="2">
    <source>
        <dbReference type="Proteomes" id="UP001165960"/>
    </source>
</evidence>
<sequence>MDAMLSRGAFARLQTPELTEPPGLVLQVVQIKKIDSKNNQPSGPQRYRGFIYDGITTAIAVFQGDLADHITASRIRESSYVKFGTVLTKFAKDKLIFLCCDGMPLDENNIHEAPTSLPDSNAQNQPNSLAFNMQQQQYYNPNPETINPFGQNQGVPSDITSHRAPTENLTKILKLNPFVNKWTVEATVSFKSEIKTYRNAKGDGKLFNVQLLDDSGEIRATGFNEQLDTFYHMLEVGKSYKFSQLRIGNANKRFSTLDHDYELTFTEKTEVEPSTQDKPLPNLHNFVSISQVEDLPKDSTLDIIAVIKDVGDAVTLNSAKTKKEVNLAYCLTDASKLTKRDIVLVDTSMKAIRLTIWDKPAMDFSAQVGTVLACRSLRVAEFQGKTLNSSSSTMFSFNPDLQEAYNLLNWWKSQGSSADFSSFTTASSSQGAIADLPDTPLSKIKDNPSFGMEKPETFNTTAMFCFIRENPTYPACPQQDCNKKVTDQDGQWYCAKCNRSFDRPEFRYIMSGCISDSVSSIWVQLFNEQASVVMGDNANSYEAVKDSPENVALIHNNAYYKPYKLTVLAKADTYNEITRIRYSVRALKPLVPVERAQELCNAIDQYC</sequence>
<gene>
    <name evidence="1" type="primary">RFA1_2</name>
    <name evidence="1" type="ORF">DSO57_1022497</name>
</gene>
<accession>A0ACC2UNW1</accession>
<reference evidence="1" key="1">
    <citation type="submission" date="2022-04" db="EMBL/GenBank/DDBJ databases">
        <title>Genome of the entomopathogenic fungus Entomophthora muscae.</title>
        <authorList>
            <person name="Elya C."/>
            <person name="Lovett B.R."/>
            <person name="Lee E."/>
            <person name="Macias A.M."/>
            <person name="Hajek A.E."/>
            <person name="De Bivort B.L."/>
            <person name="Kasson M.T."/>
            <person name="De Fine Licht H.H."/>
            <person name="Stajich J.E."/>
        </authorList>
    </citation>
    <scope>NUCLEOTIDE SEQUENCE</scope>
    <source>
        <strain evidence="1">Berkeley</strain>
    </source>
</reference>
<dbReference type="EMBL" id="QTSX02000113">
    <property type="protein sequence ID" value="KAJ9088498.1"/>
    <property type="molecule type" value="Genomic_DNA"/>
</dbReference>
<keyword evidence="2" id="KW-1185">Reference proteome</keyword>
<dbReference type="Proteomes" id="UP001165960">
    <property type="component" value="Unassembled WGS sequence"/>
</dbReference>